<sequence>MNTLTCFINTFRRLLLLRNSLLWTGLFLVSGCDLAVIEPSDGKLRSDFTFQVQDPLCNANCSVSFTNASKNATSYEWDFGDESAVSTLPNPVHVYATSGAFPVTLRAFNDSIQHDTTLTVYINQTPNSSGFKAFKHTVGEGMVQAESPQLTMMDNALTNNKPDKIIVVTPVLGKRNSAALGVYYWGGKWGIFNQNLGSLQEGEKFNVVTADAGSEHAFVHTITPANKRLIHVSTMDHPLLNNHPNARVFVTPVWEKSSDYITWPVGVVYVNNRWEIMHLHQAELPADLKINVIISEDSNSFTHICAFESIVGDYSKFDNVLTNNKPAALVITTFNQGAEITWPVPNDQPTGLWYGPNANWSIYNQNGDAMLQDRKYNVLVVQ</sequence>
<dbReference type="SMART" id="SM00089">
    <property type="entry name" value="PKD"/>
    <property type="match status" value="1"/>
</dbReference>
<evidence type="ECO:0000313" key="2">
    <source>
        <dbReference type="EMBL" id="MBT1687586.1"/>
    </source>
</evidence>
<comment type="caution">
    <text evidence="2">The sequence shown here is derived from an EMBL/GenBank/DDBJ whole genome shotgun (WGS) entry which is preliminary data.</text>
</comment>
<dbReference type="InterPro" id="IPR000601">
    <property type="entry name" value="PKD_dom"/>
</dbReference>
<dbReference type="InterPro" id="IPR055875">
    <property type="entry name" value="DUF7452"/>
</dbReference>
<reference evidence="2 3" key="1">
    <citation type="submission" date="2021-05" db="EMBL/GenBank/DDBJ databases">
        <title>A Polyphasic approach of four new species of the genus Ohtaekwangia: Ohtaekwangia histidinii sp. nov., Ohtaekwangia cretensis sp. nov., Ohtaekwangia indiensis sp. nov., Ohtaekwangia reichenbachii sp. nov. from diverse environment.</title>
        <authorList>
            <person name="Octaviana S."/>
        </authorList>
    </citation>
    <scope>NUCLEOTIDE SEQUENCE [LARGE SCALE GENOMIC DNA]</scope>
    <source>
        <strain evidence="2 3">PWU37</strain>
    </source>
</reference>
<keyword evidence="3" id="KW-1185">Reference proteome</keyword>
<name>A0AAP2D921_9BACT</name>
<dbReference type="AlphaFoldDB" id="A0AAP2D921"/>
<dbReference type="SUPFAM" id="SSF49299">
    <property type="entry name" value="PKD domain"/>
    <property type="match status" value="1"/>
</dbReference>
<dbReference type="Gene3D" id="2.60.40.10">
    <property type="entry name" value="Immunoglobulins"/>
    <property type="match status" value="1"/>
</dbReference>
<dbReference type="EMBL" id="JAHESC010000018">
    <property type="protein sequence ID" value="MBT1687586.1"/>
    <property type="molecule type" value="Genomic_DNA"/>
</dbReference>
<proteinExistence type="predicted"/>
<evidence type="ECO:0000313" key="3">
    <source>
        <dbReference type="Proteomes" id="UP001319180"/>
    </source>
</evidence>
<dbReference type="Proteomes" id="UP001319180">
    <property type="component" value="Unassembled WGS sequence"/>
</dbReference>
<dbReference type="Pfam" id="PF24249">
    <property type="entry name" value="DUF7452"/>
    <property type="match status" value="1"/>
</dbReference>
<dbReference type="InterPro" id="IPR022409">
    <property type="entry name" value="PKD/Chitinase_dom"/>
</dbReference>
<evidence type="ECO:0000259" key="1">
    <source>
        <dbReference type="PROSITE" id="PS50093"/>
    </source>
</evidence>
<dbReference type="RefSeq" id="WP_254090817.1">
    <property type="nucleotide sequence ID" value="NZ_JAHESC010000018.1"/>
</dbReference>
<feature type="domain" description="PKD" evidence="1">
    <location>
        <begin position="67"/>
        <end position="122"/>
    </location>
</feature>
<dbReference type="InterPro" id="IPR035986">
    <property type="entry name" value="PKD_dom_sf"/>
</dbReference>
<accession>A0AAP2D921</accession>
<dbReference type="CDD" id="cd00146">
    <property type="entry name" value="PKD"/>
    <property type="match status" value="1"/>
</dbReference>
<organism evidence="2 3">
    <name type="scientific">Dawidia soli</name>
    <dbReference type="NCBI Taxonomy" id="2782352"/>
    <lineage>
        <taxon>Bacteria</taxon>
        <taxon>Pseudomonadati</taxon>
        <taxon>Bacteroidota</taxon>
        <taxon>Cytophagia</taxon>
        <taxon>Cytophagales</taxon>
        <taxon>Chryseotaleaceae</taxon>
        <taxon>Dawidia</taxon>
    </lineage>
</organism>
<gene>
    <name evidence="2" type="ORF">KK078_13525</name>
</gene>
<dbReference type="Pfam" id="PF18911">
    <property type="entry name" value="PKD_4"/>
    <property type="match status" value="1"/>
</dbReference>
<protein>
    <submittedName>
        <fullName evidence="2">PKD domain-containing protein</fullName>
    </submittedName>
</protein>
<dbReference type="PROSITE" id="PS50093">
    <property type="entry name" value="PKD"/>
    <property type="match status" value="1"/>
</dbReference>
<dbReference type="InterPro" id="IPR013783">
    <property type="entry name" value="Ig-like_fold"/>
</dbReference>